<comment type="caution">
    <text evidence="2">The sequence shown here is derived from an EMBL/GenBank/DDBJ whole genome shotgun (WGS) entry which is preliminary data.</text>
</comment>
<accession>A0A9P7UPG4</accession>
<feature type="compositionally biased region" description="Pro residues" evidence="1">
    <location>
        <begin position="369"/>
        <end position="379"/>
    </location>
</feature>
<dbReference type="Pfam" id="PF13911">
    <property type="entry name" value="AhpC-TSA_2"/>
    <property type="match status" value="1"/>
</dbReference>
<protein>
    <submittedName>
        <fullName evidence="2">Uncharacterized protein</fullName>
    </submittedName>
</protein>
<dbReference type="RefSeq" id="XP_043005723.1">
    <property type="nucleotide sequence ID" value="XM_043155939.1"/>
</dbReference>
<feature type="compositionally biased region" description="Polar residues" evidence="1">
    <location>
        <begin position="48"/>
        <end position="73"/>
    </location>
</feature>
<proteinExistence type="predicted"/>
<dbReference type="InterPro" id="IPR032801">
    <property type="entry name" value="PXL2A/B/C"/>
</dbReference>
<dbReference type="KEGG" id="more:E1B28_010952"/>
<dbReference type="GeneID" id="66080027"/>
<sequence>MTSPEAITSSSLFFSNTRRASIQSTSLDSTSSATTAYRFPFRRSSPRTSGSVAGSMAQRSSTSRSFQISNPTLISPAPTVATRDLPGAPSVSAQIKPEHISNSTATRSDESGIGLSGDLVSAPKTPPSSARKQDIRTKMKDISASYAPSTPHHTTPELALPTQSQLIRAAALPLITESGVRISFGSLFTRIGAAVIVIFIRHFWCPFDQDYVQNLVDVVRINHGIDDLIDDVQLVIISNGSHTLITKYRQIFKMPKRVEVFTDPTLHLYEALGMRMVGETTSRSVSNHAGASTYVKRGMLGGMATVVMRALKVGMPLWEKGGESKQLGGEFVFVNGDSCIFAHRMQTKHDHVPVADIFRIAASIMPKGSPSPTPPPEPEPLAKAEVSEGPSAPGPTSQRLEFRISNHPYVYHSHTLPVSSSPSKHLRRRTASLTSSDVRFRAAARKARVRASTIWTMDVKGYDYAGDGNVHEEGVEESESERWKRNLLSLRAEKAGEANIEKVSTQEQLEVNV</sequence>
<dbReference type="Proteomes" id="UP001049176">
    <property type="component" value="Chromosome 7"/>
</dbReference>
<evidence type="ECO:0000256" key="1">
    <source>
        <dbReference type="SAM" id="MobiDB-lite"/>
    </source>
</evidence>
<evidence type="ECO:0000313" key="2">
    <source>
        <dbReference type="EMBL" id="KAG7089253.1"/>
    </source>
</evidence>
<name>A0A9P7UPG4_9AGAR</name>
<feature type="region of interest" description="Disordered" evidence="1">
    <location>
        <begin position="365"/>
        <end position="399"/>
    </location>
</feature>
<feature type="compositionally biased region" description="Low complexity" evidence="1">
    <location>
        <begin position="20"/>
        <end position="39"/>
    </location>
</feature>
<dbReference type="EMBL" id="CM032187">
    <property type="protein sequence ID" value="KAG7089253.1"/>
    <property type="molecule type" value="Genomic_DNA"/>
</dbReference>
<gene>
    <name evidence="2" type="ORF">E1B28_010952</name>
</gene>
<evidence type="ECO:0000313" key="3">
    <source>
        <dbReference type="Proteomes" id="UP001049176"/>
    </source>
</evidence>
<keyword evidence="3" id="KW-1185">Reference proteome</keyword>
<dbReference type="PANTHER" id="PTHR28630:SF3">
    <property type="entry name" value="PEROXIREDOXIN-LIKE 2C"/>
    <property type="match status" value="1"/>
</dbReference>
<dbReference type="AlphaFoldDB" id="A0A9P7UPG4"/>
<reference evidence="2" key="1">
    <citation type="journal article" date="2021" name="Genome Biol. Evol.">
        <title>The assembled and annotated genome of the fairy-ring fungus Marasmius oreades.</title>
        <authorList>
            <person name="Hiltunen M."/>
            <person name="Ament-Velasquez S.L."/>
            <person name="Johannesson H."/>
        </authorList>
    </citation>
    <scope>NUCLEOTIDE SEQUENCE</scope>
    <source>
        <strain evidence="2">03SP1</strain>
    </source>
</reference>
<dbReference type="OrthoDB" id="40334at2759"/>
<dbReference type="PANTHER" id="PTHR28630">
    <property type="match status" value="1"/>
</dbReference>
<feature type="region of interest" description="Disordered" evidence="1">
    <location>
        <begin position="20"/>
        <end position="135"/>
    </location>
</feature>
<organism evidence="2 3">
    <name type="scientific">Marasmius oreades</name>
    <name type="common">fairy-ring Marasmius</name>
    <dbReference type="NCBI Taxonomy" id="181124"/>
    <lineage>
        <taxon>Eukaryota</taxon>
        <taxon>Fungi</taxon>
        <taxon>Dikarya</taxon>
        <taxon>Basidiomycota</taxon>
        <taxon>Agaricomycotina</taxon>
        <taxon>Agaricomycetes</taxon>
        <taxon>Agaricomycetidae</taxon>
        <taxon>Agaricales</taxon>
        <taxon>Marasmiineae</taxon>
        <taxon>Marasmiaceae</taxon>
        <taxon>Marasmius</taxon>
    </lineage>
</organism>